<feature type="domain" description="Peptidase S1" evidence="8">
    <location>
        <begin position="27"/>
        <end position="257"/>
    </location>
</feature>
<dbReference type="PANTHER" id="PTHR24271:SF52">
    <property type="entry name" value="GRANZYME K"/>
    <property type="match status" value="1"/>
</dbReference>
<evidence type="ECO:0000256" key="6">
    <source>
        <dbReference type="RuleBase" id="RU363034"/>
    </source>
</evidence>
<evidence type="ECO:0000256" key="2">
    <source>
        <dbReference type="ARBA" id="ARBA00022801"/>
    </source>
</evidence>
<organism evidence="9 10">
    <name type="scientific">Erpetoichthys calabaricus</name>
    <name type="common">Rope fish</name>
    <name type="synonym">Calamoichthys calabaricus</name>
    <dbReference type="NCBI Taxonomy" id="27687"/>
    <lineage>
        <taxon>Eukaryota</taxon>
        <taxon>Metazoa</taxon>
        <taxon>Chordata</taxon>
        <taxon>Craniata</taxon>
        <taxon>Vertebrata</taxon>
        <taxon>Euteleostomi</taxon>
        <taxon>Actinopterygii</taxon>
        <taxon>Polypteriformes</taxon>
        <taxon>Polypteridae</taxon>
        <taxon>Erpetoichthys</taxon>
    </lineage>
</organism>
<evidence type="ECO:0000313" key="10">
    <source>
        <dbReference type="Proteomes" id="UP000694620"/>
    </source>
</evidence>
<evidence type="ECO:0000256" key="5">
    <source>
        <dbReference type="ARBA" id="ARBA00024195"/>
    </source>
</evidence>
<keyword evidence="7" id="KW-0732">Signal</keyword>
<dbReference type="SMART" id="SM00020">
    <property type="entry name" value="Tryp_SPc"/>
    <property type="match status" value="1"/>
</dbReference>
<keyword evidence="4" id="KW-1015">Disulfide bond</keyword>
<protein>
    <recommendedName>
        <fullName evidence="8">Peptidase S1 domain-containing protein</fullName>
    </recommendedName>
</protein>
<dbReference type="InterPro" id="IPR001254">
    <property type="entry name" value="Trypsin_dom"/>
</dbReference>
<feature type="signal peptide" evidence="7">
    <location>
        <begin position="1"/>
        <end position="21"/>
    </location>
</feature>
<dbReference type="CDD" id="cd00190">
    <property type="entry name" value="Tryp_SPc"/>
    <property type="match status" value="1"/>
</dbReference>
<accession>A0A8C4X524</accession>
<dbReference type="PROSITE" id="PS00135">
    <property type="entry name" value="TRYPSIN_SER"/>
    <property type="match status" value="1"/>
</dbReference>
<proteinExistence type="inferred from homology"/>
<evidence type="ECO:0000259" key="8">
    <source>
        <dbReference type="PROSITE" id="PS50240"/>
    </source>
</evidence>
<dbReference type="SUPFAM" id="SSF50494">
    <property type="entry name" value="Trypsin-like serine proteases"/>
    <property type="match status" value="1"/>
</dbReference>
<dbReference type="InterPro" id="IPR001314">
    <property type="entry name" value="Peptidase_S1A"/>
</dbReference>
<keyword evidence="2 6" id="KW-0378">Hydrolase</keyword>
<dbReference type="Ensembl" id="ENSECRT00000006164.1">
    <property type="protein sequence ID" value="ENSECRP00000006065.1"/>
    <property type="gene ID" value="ENSECRG00000004044.1"/>
</dbReference>
<reference evidence="9" key="1">
    <citation type="submission" date="2021-06" db="EMBL/GenBank/DDBJ databases">
        <authorList>
            <consortium name="Wellcome Sanger Institute Data Sharing"/>
        </authorList>
    </citation>
    <scope>NUCLEOTIDE SEQUENCE [LARGE SCALE GENOMIC DNA]</scope>
</reference>
<dbReference type="PANTHER" id="PTHR24271">
    <property type="entry name" value="KALLIKREIN-RELATED"/>
    <property type="match status" value="1"/>
</dbReference>
<evidence type="ECO:0000256" key="1">
    <source>
        <dbReference type="ARBA" id="ARBA00022670"/>
    </source>
</evidence>
<dbReference type="InterPro" id="IPR009003">
    <property type="entry name" value="Peptidase_S1_PA"/>
</dbReference>
<dbReference type="GeneTree" id="ENSGT00940000159928"/>
<keyword evidence="1 6" id="KW-0645">Protease</keyword>
<evidence type="ECO:0000256" key="3">
    <source>
        <dbReference type="ARBA" id="ARBA00022825"/>
    </source>
</evidence>
<dbReference type="InterPro" id="IPR043504">
    <property type="entry name" value="Peptidase_S1_PA_chymotrypsin"/>
</dbReference>
<dbReference type="InterPro" id="IPR018114">
    <property type="entry name" value="TRYPSIN_HIS"/>
</dbReference>
<dbReference type="PROSITE" id="PS50240">
    <property type="entry name" value="TRYPSIN_DOM"/>
    <property type="match status" value="1"/>
</dbReference>
<evidence type="ECO:0000256" key="7">
    <source>
        <dbReference type="SAM" id="SignalP"/>
    </source>
</evidence>
<dbReference type="Pfam" id="PF00089">
    <property type="entry name" value="Trypsin"/>
    <property type="match status" value="1"/>
</dbReference>
<dbReference type="GO" id="GO:0004252">
    <property type="term" value="F:serine-type endopeptidase activity"/>
    <property type="evidence" value="ECO:0007669"/>
    <property type="project" value="InterPro"/>
</dbReference>
<dbReference type="PRINTS" id="PR00722">
    <property type="entry name" value="CHYMOTRYPSIN"/>
</dbReference>
<reference evidence="9" key="3">
    <citation type="submission" date="2025-09" db="UniProtKB">
        <authorList>
            <consortium name="Ensembl"/>
        </authorList>
    </citation>
    <scope>IDENTIFICATION</scope>
</reference>
<dbReference type="Gene3D" id="2.40.10.10">
    <property type="entry name" value="Trypsin-like serine proteases"/>
    <property type="match status" value="2"/>
</dbReference>
<gene>
    <name evidence="9" type="primary">LOC114652305</name>
</gene>
<dbReference type="Proteomes" id="UP000694620">
    <property type="component" value="Chromosome 5"/>
</dbReference>
<sequence>MLNRATLICCITALILQRIPGDDCAEIIGGEEVLNHSKPFMALLEGNGICGGALIYPKWVITAAHCIDASKTVRLGVHNRFAKDEKWEIRKVVKKVPHQCFDNITGMNDIMLLKLNKEVKPSKTISFLQMPKSSTDVKAGSTCNVAGWGITNNIKKTGSDVLRAVNVTVIDRMKCNSLDYYNFEPIITKDMLCAGTGSSKNSKRVDACKGDSGGPLLCNGEFRAITSFSHQCGLLKKPGIYTLLSKKYIEWIKKVTKSYQ</sequence>
<dbReference type="GO" id="GO:0006508">
    <property type="term" value="P:proteolysis"/>
    <property type="evidence" value="ECO:0007669"/>
    <property type="project" value="UniProtKB-KW"/>
</dbReference>
<evidence type="ECO:0000256" key="4">
    <source>
        <dbReference type="ARBA" id="ARBA00023157"/>
    </source>
</evidence>
<dbReference type="AlphaFoldDB" id="A0A8C4X524"/>
<evidence type="ECO:0000313" key="9">
    <source>
        <dbReference type="Ensembl" id="ENSECRP00000006065.1"/>
    </source>
</evidence>
<reference evidence="9" key="2">
    <citation type="submission" date="2025-08" db="UniProtKB">
        <authorList>
            <consortium name="Ensembl"/>
        </authorList>
    </citation>
    <scope>IDENTIFICATION</scope>
</reference>
<comment type="similarity">
    <text evidence="5">Belongs to the peptidase S1 family. CLIP subfamily.</text>
</comment>
<keyword evidence="10" id="KW-1185">Reference proteome</keyword>
<dbReference type="InterPro" id="IPR033116">
    <property type="entry name" value="TRYPSIN_SER"/>
</dbReference>
<name>A0A8C4X524_ERPCA</name>
<dbReference type="PROSITE" id="PS00134">
    <property type="entry name" value="TRYPSIN_HIS"/>
    <property type="match status" value="1"/>
</dbReference>
<feature type="chain" id="PRO_5034367710" description="Peptidase S1 domain-containing protein" evidence="7">
    <location>
        <begin position="22"/>
        <end position="260"/>
    </location>
</feature>
<keyword evidence="3 6" id="KW-0720">Serine protease</keyword>
<dbReference type="FunFam" id="2.40.10.10:FF:000002">
    <property type="entry name" value="Transmembrane protease serine"/>
    <property type="match status" value="1"/>
</dbReference>